<evidence type="ECO:0000256" key="1">
    <source>
        <dbReference type="ARBA" id="ARBA00001946"/>
    </source>
</evidence>
<dbReference type="GO" id="GO:0005737">
    <property type="term" value="C:cytoplasm"/>
    <property type="evidence" value="ECO:0007669"/>
    <property type="project" value="TreeGrafter"/>
</dbReference>
<feature type="domain" description="GS beta-grasp" evidence="7">
    <location>
        <begin position="28"/>
        <end position="129"/>
    </location>
</feature>
<dbReference type="SUPFAM" id="SSF55931">
    <property type="entry name" value="Glutamine synthetase/guanido kinase"/>
    <property type="match status" value="1"/>
</dbReference>
<dbReference type="Proteomes" id="UP000032683">
    <property type="component" value="Unassembled WGS sequence"/>
</dbReference>
<evidence type="ECO:0000256" key="6">
    <source>
        <dbReference type="RuleBase" id="RU000384"/>
    </source>
</evidence>
<reference evidence="9 10" key="1">
    <citation type="submission" date="2012-11" db="EMBL/GenBank/DDBJ databases">
        <title>Whole genome sequence of Gluconacetobacter xylinus NBRC 13693.</title>
        <authorList>
            <person name="Azuma Y."/>
            <person name="Higashiura N."/>
            <person name="Hirakawa H."/>
            <person name="Matsushita K."/>
        </authorList>
    </citation>
    <scope>NUCLEOTIDE SEQUENCE [LARGE SCALE GENOMIC DNA]</scope>
    <source>
        <strain evidence="9 10">NBRC 13693</strain>
    </source>
</reference>
<proteinExistence type="inferred from homology"/>
<evidence type="ECO:0000256" key="4">
    <source>
        <dbReference type="ARBA" id="ARBA00023231"/>
    </source>
</evidence>
<feature type="domain" description="GS catalytic" evidence="8">
    <location>
        <begin position="136"/>
        <end position="478"/>
    </location>
</feature>
<dbReference type="Gene3D" id="3.10.20.70">
    <property type="entry name" value="Glutamine synthetase, N-terminal domain"/>
    <property type="match status" value="1"/>
</dbReference>
<comment type="cofactor">
    <cofactor evidence="1">
        <name>Mg(2+)</name>
        <dbReference type="ChEBI" id="CHEBI:18420"/>
    </cofactor>
</comment>
<dbReference type="GO" id="GO:0004356">
    <property type="term" value="F:glutamine synthetase activity"/>
    <property type="evidence" value="ECO:0007669"/>
    <property type="project" value="InterPro"/>
</dbReference>
<dbReference type="PANTHER" id="PTHR43407">
    <property type="entry name" value="GLUTAMINE SYNTHETASE"/>
    <property type="match status" value="1"/>
</dbReference>
<accession>A0A0D6Q816</accession>
<dbReference type="InterPro" id="IPR008146">
    <property type="entry name" value="Gln_synth_cat_dom"/>
</dbReference>
<dbReference type="RefSeq" id="WP_048856236.1">
    <property type="nucleotide sequence ID" value="NZ_BANJ01000031.1"/>
</dbReference>
<evidence type="ECO:0000256" key="2">
    <source>
        <dbReference type="ARBA" id="ARBA00003117"/>
    </source>
</evidence>
<dbReference type="SMART" id="SM01230">
    <property type="entry name" value="Gln-synt_C"/>
    <property type="match status" value="1"/>
</dbReference>
<dbReference type="InterPro" id="IPR014746">
    <property type="entry name" value="Gln_synth/guanido_kin_cat_dom"/>
</dbReference>
<sequence length="478" mass="53207">MSFIEKYDLWSPEQQQAAKEVQNRIRAEDLSVVRFSFPDQHGILRGKTLVAGGVEGAFKNGLTIASSLLMKDTAHRTVISVFTPQNVPGLKEMRGSADMVMVPDPTTFRVLPWAPHSGWVLCDLYFRDGRPVPIATRHLCHNAMKSLADQGYDFMSGLEVEFHLTRMVDPRLALSDAGQPGEPSTVELTHRGYNYLTELNYDTLDPILEILRKNVQGLGLDLASLEVEFGPSQVEMVFNVGQGSQPADDMVLFRAAAKQVCQRHGYHASFMCRPRLPSVMSSGWHLHQSLCDRATHRNVFEPSGPTEAMSETGLHWMGGLLKNAAAAAVFSTPTINGYKRYRPFSLAPDRAAWGIDNRGVMVRALCAPGDRASRVENRVGEPAANPYLYLASQVVAGMDGLAQKIDPGPPTETPYDNQSPLLPQTLAEAVDALQTNETFRAAFGGLFIDYITQIKRSEIRRYELEVSEWEQREYFDLF</sequence>
<gene>
    <name evidence="9" type="ORF">Gxy13693_031_006</name>
</gene>
<evidence type="ECO:0000256" key="3">
    <source>
        <dbReference type="ARBA" id="ARBA00009897"/>
    </source>
</evidence>
<dbReference type="EMBL" id="BANJ01000031">
    <property type="protein sequence ID" value="GAN99687.1"/>
    <property type="molecule type" value="Genomic_DNA"/>
</dbReference>
<evidence type="ECO:0000313" key="9">
    <source>
        <dbReference type="EMBL" id="GAN99687.1"/>
    </source>
</evidence>
<name>A0A0D6Q816_KOMXY</name>
<dbReference type="PANTHER" id="PTHR43407:SF1">
    <property type="entry name" value="LENGSIN"/>
    <property type="match status" value="1"/>
</dbReference>
<evidence type="ECO:0000259" key="7">
    <source>
        <dbReference type="PROSITE" id="PS51986"/>
    </source>
</evidence>
<dbReference type="InterPro" id="IPR008147">
    <property type="entry name" value="Gln_synt_N"/>
</dbReference>
<evidence type="ECO:0000313" key="10">
    <source>
        <dbReference type="Proteomes" id="UP000032683"/>
    </source>
</evidence>
<organism evidence="9 10">
    <name type="scientific">Komagataeibacter xylinus NBRC 13693</name>
    <dbReference type="NCBI Taxonomy" id="1234668"/>
    <lineage>
        <taxon>Bacteria</taxon>
        <taxon>Pseudomonadati</taxon>
        <taxon>Pseudomonadota</taxon>
        <taxon>Alphaproteobacteria</taxon>
        <taxon>Acetobacterales</taxon>
        <taxon>Acetobacteraceae</taxon>
        <taxon>Komagataeibacter</taxon>
    </lineage>
</organism>
<dbReference type="PROSITE" id="PS51987">
    <property type="entry name" value="GS_CATALYTIC"/>
    <property type="match status" value="1"/>
</dbReference>
<dbReference type="InterPro" id="IPR036651">
    <property type="entry name" value="Gln_synt_N_sf"/>
</dbReference>
<dbReference type="Pfam" id="PF00120">
    <property type="entry name" value="Gln-synt_C"/>
    <property type="match status" value="1"/>
</dbReference>
<dbReference type="GO" id="GO:0016020">
    <property type="term" value="C:membrane"/>
    <property type="evidence" value="ECO:0007669"/>
    <property type="project" value="TreeGrafter"/>
</dbReference>
<dbReference type="Gene3D" id="3.30.590.10">
    <property type="entry name" value="Glutamine synthetase/guanido kinase, catalytic domain"/>
    <property type="match status" value="1"/>
</dbReference>
<evidence type="ECO:0000256" key="5">
    <source>
        <dbReference type="PROSITE-ProRule" id="PRU01330"/>
    </source>
</evidence>
<dbReference type="AlphaFoldDB" id="A0A0D6Q816"/>
<protein>
    <submittedName>
        <fullName evidence="9">Transposase</fullName>
    </submittedName>
</protein>
<dbReference type="GO" id="GO:0006542">
    <property type="term" value="P:glutamine biosynthetic process"/>
    <property type="evidence" value="ECO:0007669"/>
    <property type="project" value="InterPro"/>
</dbReference>
<evidence type="ECO:0000259" key="8">
    <source>
        <dbReference type="PROSITE" id="PS51987"/>
    </source>
</evidence>
<dbReference type="SUPFAM" id="SSF54368">
    <property type="entry name" value="Glutamine synthetase, N-terminal domain"/>
    <property type="match status" value="1"/>
</dbReference>
<dbReference type="PROSITE" id="PS51986">
    <property type="entry name" value="GS_BETA_GRASP"/>
    <property type="match status" value="1"/>
</dbReference>
<comment type="caution">
    <text evidence="9">The sequence shown here is derived from an EMBL/GenBank/DDBJ whole genome shotgun (WGS) entry which is preliminary data.</text>
</comment>
<keyword evidence="4" id="KW-0535">Nitrogen fixation</keyword>
<comment type="function">
    <text evidence="2">Catalyzes the ATP-dependent biosynthesis of glutamine from glutamate and ammonia.</text>
</comment>
<comment type="similarity">
    <text evidence="3 5 6">Belongs to the glutamine synthetase family.</text>
</comment>